<feature type="transmembrane region" description="Helical" evidence="1">
    <location>
        <begin position="51"/>
        <end position="76"/>
    </location>
</feature>
<dbReference type="EMBL" id="QLTW01000045">
    <property type="protein sequence ID" value="MBT9145068.1"/>
    <property type="molecule type" value="Genomic_DNA"/>
</dbReference>
<sequence length="248" mass="27273">MKTIRDIFIIGWMSFYPPFKSSPLSQLVIVGFFGIVPIIFVLVLGGGGDKLYHTIAGASVSILGFMAIGTMLQDIYNDRYIKLREMMVAMPINPMSYAYGVALSSLFFSFPGVLLFLSYLLFTGKISLLSLPAVLTAILLCWLSLSAIGFTIATYMTRATPMTIGATSNLLGIVFVFLPPVYYPKEMLGSLSFLGLLLPTSNAASIIRGFAGLGPMDLQSLLLHWSILILSSIVFIFLSYKKSKWRED</sequence>
<gene>
    <name evidence="2" type="ORF">DDT42_00933</name>
</gene>
<reference evidence="2 3" key="1">
    <citation type="journal article" date="2021" name="bioRxiv">
        <title>Unique metabolic strategies in Hadean analogues reveal hints for primordial physiology.</title>
        <authorList>
            <person name="Nobu M.K."/>
            <person name="Nakai R."/>
            <person name="Tamazawa S."/>
            <person name="Mori H."/>
            <person name="Toyoda A."/>
            <person name="Ijiri A."/>
            <person name="Suzuki S."/>
            <person name="Kurokawa K."/>
            <person name="Kamagata Y."/>
            <person name="Tamaki H."/>
        </authorList>
    </citation>
    <scope>NUCLEOTIDE SEQUENCE [LARGE SCALE GENOMIC DNA]</scope>
    <source>
        <strain evidence="2">BS525</strain>
    </source>
</reference>
<feature type="transmembrane region" description="Helical" evidence="1">
    <location>
        <begin position="96"/>
        <end position="122"/>
    </location>
</feature>
<feature type="transmembrane region" description="Helical" evidence="1">
    <location>
        <begin position="134"/>
        <end position="156"/>
    </location>
</feature>
<protein>
    <submittedName>
        <fullName evidence="2">Uncharacterized protein</fullName>
    </submittedName>
</protein>
<accession>A0A9E2BGB1</accession>
<keyword evidence="1" id="KW-0812">Transmembrane</keyword>
<dbReference type="Proteomes" id="UP000811545">
    <property type="component" value="Unassembled WGS sequence"/>
</dbReference>
<dbReference type="PANTHER" id="PTHR43229">
    <property type="entry name" value="NODULATION PROTEIN J"/>
    <property type="match status" value="1"/>
</dbReference>
<feature type="transmembrane region" description="Helical" evidence="1">
    <location>
        <begin position="24"/>
        <end position="44"/>
    </location>
</feature>
<dbReference type="InterPro" id="IPR051784">
    <property type="entry name" value="Nod_factor_ABC_transporter"/>
</dbReference>
<dbReference type="AlphaFoldDB" id="A0A9E2BGB1"/>
<feature type="transmembrane region" description="Helical" evidence="1">
    <location>
        <begin position="190"/>
        <end position="210"/>
    </location>
</feature>
<evidence type="ECO:0000313" key="3">
    <source>
        <dbReference type="Proteomes" id="UP000811545"/>
    </source>
</evidence>
<evidence type="ECO:0000256" key="1">
    <source>
        <dbReference type="SAM" id="Phobius"/>
    </source>
</evidence>
<proteinExistence type="predicted"/>
<keyword evidence="1" id="KW-1133">Transmembrane helix</keyword>
<comment type="caution">
    <text evidence="2">The sequence shown here is derived from an EMBL/GenBank/DDBJ whole genome shotgun (WGS) entry which is preliminary data.</text>
</comment>
<feature type="transmembrane region" description="Helical" evidence="1">
    <location>
        <begin position="162"/>
        <end position="183"/>
    </location>
</feature>
<organism evidence="2 3">
    <name type="scientific">Psychracetigena formicireducens</name>
    <dbReference type="NCBI Taxonomy" id="2986056"/>
    <lineage>
        <taxon>Bacteria</taxon>
        <taxon>Bacillati</taxon>
        <taxon>Candidatus Lithacetigenota</taxon>
        <taxon>Candidatus Psychracetigena</taxon>
    </lineage>
</organism>
<dbReference type="PANTHER" id="PTHR43229:SF3">
    <property type="entry name" value="ABC-TYPE MULTIDRUG TRANSPORT SYSTEM, PERMEASE COMPONENT"/>
    <property type="match status" value="1"/>
</dbReference>
<evidence type="ECO:0000313" key="2">
    <source>
        <dbReference type="EMBL" id="MBT9145068.1"/>
    </source>
</evidence>
<name>A0A9E2BGB1_PSYF1</name>
<keyword evidence="1" id="KW-0472">Membrane</keyword>
<feature type="transmembrane region" description="Helical" evidence="1">
    <location>
        <begin position="222"/>
        <end position="240"/>
    </location>
</feature>